<dbReference type="InterPro" id="IPR032248">
    <property type="entry name" value="DUF4823"/>
</dbReference>
<dbReference type="PROSITE" id="PS51257">
    <property type="entry name" value="PROKAR_LIPOPROTEIN"/>
    <property type="match status" value="1"/>
</dbReference>
<proteinExistence type="predicted"/>
<accession>A0A7W3HF48</accession>
<name>A0A7W3HF48_ENTAS</name>
<comment type="caution">
    <text evidence="1">The sequence shown here is derived from an EMBL/GenBank/DDBJ whole genome shotgun (WGS) entry which is preliminary data.</text>
</comment>
<evidence type="ECO:0000313" key="1">
    <source>
        <dbReference type="EMBL" id="MBA8078726.1"/>
    </source>
</evidence>
<dbReference type="EMBL" id="JABXRP010000001">
    <property type="protein sequence ID" value="MBA8078726.1"/>
    <property type="molecule type" value="Genomic_DNA"/>
</dbReference>
<dbReference type="RefSeq" id="WP_182383775.1">
    <property type="nucleotide sequence ID" value="NZ_AP026886.1"/>
</dbReference>
<protein>
    <submittedName>
        <fullName evidence="1">DUF4823 domain-containing protein</fullName>
    </submittedName>
</protein>
<organism evidence="1 2">
    <name type="scientific">Enterobacter asburiae</name>
    <dbReference type="NCBI Taxonomy" id="61645"/>
    <lineage>
        <taxon>Bacteria</taxon>
        <taxon>Pseudomonadati</taxon>
        <taxon>Pseudomonadota</taxon>
        <taxon>Gammaproteobacteria</taxon>
        <taxon>Enterobacterales</taxon>
        <taxon>Enterobacteriaceae</taxon>
        <taxon>Enterobacter</taxon>
        <taxon>Enterobacter cloacae complex</taxon>
    </lineage>
</organism>
<evidence type="ECO:0000313" key="2">
    <source>
        <dbReference type="Proteomes" id="UP000533461"/>
    </source>
</evidence>
<dbReference type="AlphaFoldDB" id="A0A7W3HF48"/>
<sequence>MKRAFLVSSAFLLAGCSAKYSTNNIQERTEHLVKDVSVVISQPTDGVYDTHTYSGSGRATADAVKAAFLRHSDNVTVFADCDDVTCLKANHSISRGYYVVPQILHWEDRATEWSGIPDKIEVKITVYNAESNNRVASTIINGKSKWATFGGDHPQDLLPEPINMFVSSLY</sequence>
<dbReference type="Pfam" id="PF16105">
    <property type="entry name" value="DUF4823"/>
    <property type="match status" value="1"/>
</dbReference>
<reference evidence="1 2" key="1">
    <citation type="submission" date="2020-06" db="EMBL/GenBank/DDBJ databases">
        <title>REHAB project genomes.</title>
        <authorList>
            <person name="Shaw L.P."/>
        </authorList>
    </citation>
    <scope>NUCLEOTIDE SEQUENCE [LARGE SCALE GENOMIC DNA]</scope>
    <source>
        <strain evidence="1 2">RHBSTW-00074</strain>
    </source>
</reference>
<dbReference type="Proteomes" id="UP000533461">
    <property type="component" value="Unassembled WGS sequence"/>
</dbReference>
<gene>
    <name evidence="1" type="ORF">HV056_19610</name>
</gene>